<dbReference type="AlphaFoldDB" id="A0A2L0UDH1"/>
<evidence type="ECO:0000313" key="2">
    <source>
        <dbReference type="Proteomes" id="UP000239187"/>
    </source>
</evidence>
<organism evidence="1 2">
    <name type="scientific">Arthrobacter agilis</name>
    <dbReference type="NCBI Taxonomy" id="37921"/>
    <lineage>
        <taxon>Bacteria</taxon>
        <taxon>Bacillati</taxon>
        <taxon>Actinomycetota</taxon>
        <taxon>Actinomycetes</taxon>
        <taxon>Micrococcales</taxon>
        <taxon>Micrococcaceae</taxon>
        <taxon>Arthrobacter</taxon>
    </lineage>
</organism>
<name>A0A2L0UDH1_9MICC</name>
<accession>A0A2L0UDH1</accession>
<protein>
    <submittedName>
        <fullName evidence="1">Uncharacterized protein</fullName>
    </submittedName>
</protein>
<evidence type="ECO:0000313" key="1">
    <source>
        <dbReference type="EMBL" id="AUZ87291.1"/>
    </source>
</evidence>
<proteinExistence type="predicted"/>
<dbReference type="EMBL" id="CP024915">
    <property type="protein sequence ID" value="AUZ87291.1"/>
    <property type="molecule type" value="Genomic_DNA"/>
</dbReference>
<reference evidence="1 2" key="1">
    <citation type="submission" date="2017-11" db="EMBL/GenBank/DDBJ databases">
        <title>Draft genome of Arthrobacter agilis strain UMCV2, a plant growth-promoting rhizobacterium and biocontrol capacity of phytopathogenic fungi.</title>
        <authorList>
            <person name="Martinez-Camara R."/>
            <person name="Santoyo G."/>
            <person name="Moreno-Hagelsieb G."/>
            <person name="Valencia-Cantero E."/>
        </authorList>
    </citation>
    <scope>NUCLEOTIDE SEQUENCE [LARGE SCALE GENOMIC DNA]</scope>
    <source>
        <strain evidence="1 2">UMCV2</strain>
    </source>
</reference>
<dbReference type="RefSeq" id="WP_208741274.1">
    <property type="nucleotide sequence ID" value="NZ_CP024915.1"/>
</dbReference>
<sequence length="90" mass="10061">MSFDLDLRPVHALSVLAAGSTVHAAGRSRSITVGLRLAEAVHVRQALHNTGLSPSDYRRVLRQFLGRDVESLVQIDRHELRPLLRRLDSL</sequence>
<gene>
    <name evidence="1" type="ORF">CVO76_06305</name>
</gene>
<dbReference type="Proteomes" id="UP000239187">
    <property type="component" value="Chromosome"/>
</dbReference>